<dbReference type="InterPro" id="IPR000086">
    <property type="entry name" value="NUDIX_hydrolase_dom"/>
</dbReference>
<dbReference type="SUPFAM" id="SSF55811">
    <property type="entry name" value="Nudix"/>
    <property type="match status" value="1"/>
</dbReference>
<dbReference type="PANTHER" id="PTHR13622:SF11">
    <property type="entry name" value="THIAMIN PYROPHOSPHOKINASE"/>
    <property type="match status" value="1"/>
</dbReference>
<name>A0A1L9SLP4_9EURO</name>
<reference evidence="3" key="1">
    <citation type="journal article" date="2017" name="Genome Biol.">
        <title>Comparative genomics reveals high biological diversity and specific adaptations in the industrially and medically important fungal genus Aspergillus.</title>
        <authorList>
            <person name="de Vries R.P."/>
            <person name="Riley R."/>
            <person name="Wiebenga A."/>
            <person name="Aguilar-Osorio G."/>
            <person name="Amillis S."/>
            <person name="Uchima C.A."/>
            <person name="Anderluh G."/>
            <person name="Asadollahi M."/>
            <person name="Askin M."/>
            <person name="Barry K."/>
            <person name="Battaglia E."/>
            <person name="Bayram O."/>
            <person name="Benocci T."/>
            <person name="Braus-Stromeyer S.A."/>
            <person name="Caldana C."/>
            <person name="Canovas D."/>
            <person name="Cerqueira G.C."/>
            <person name="Chen F."/>
            <person name="Chen W."/>
            <person name="Choi C."/>
            <person name="Clum A."/>
            <person name="Dos Santos R.A."/>
            <person name="Damasio A.R."/>
            <person name="Diallinas G."/>
            <person name="Emri T."/>
            <person name="Fekete E."/>
            <person name="Flipphi M."/>
            <person name="Freyberg S."/>
            <person name="Gallo A."/>
            <person name="Gournas C."/>
            <person name="Habgood R."/>
            <person name="Hainaut M."/>
            <person name="Harispe M.L."/>
            <person name="Henrissat B."/>
            <person name="Hilden K.S."/>
            <person name="Hope R."/>
            <person name="Hossain A."/>
            <person name="Karabika E."/>
            <person name="Karaffa L."/>
            <person name="Karanyi Z."/>
            <person name="Krasevec N."/>
            <person name="Kuo A."/>
            <person name="Kusch H."/>
            <person name="LaButti K."/>
            <person name="Lagendijk E.L."/>
            <person name="Lapidus A."/>
            <person name="Levasseur A."/>
            <person name="Lindquist E."/>
            <person name="Lipzen A."/>
            <person name="Logrieco A.F."/>
            <person name="MacCabe A."/>
            <person name="Maekelae M.R."/>
            <person name="Malavazi I."/>
            <person name="Melin P."/>
            <person name="Meyer V."/>
            <person name="Mielnichuk N."/>
            <person name="Miskei M."/>
            <person name="Molnar A.P."/>
            <person name="Mule G."/>
            <person name="Ngan C.Y."/>
            <person name="Orejas M."/>
            <person name="Orosz E."/>
            <person name="Ouedraogo J.P."/>
            <person name="Overkamp K.M."/>
            <person name="Park H.-S."/>
            <person name="Perrone G."/>
            <person name="Piumi F."/>
            <person name="Punt P.J."/>
            <person name="Ram A.F."/>
            <person name="Ramon A."/>
            <person name="Rauscher S."/>
            <person name="Record E."/>
            <person name="Riano-Pachon D.M."/>
            <person name="Robert V."/>
            <person name="Roehrig J."/>
            <person name="Ruller R."/>
            <person name="Salamov A."/>
            <person name="Salih N.S."/>
            <person name="Samson R.A."/>
            <person name="Sandor E."/>
            <person name="Sanguinetti M."/>
            <person name="Schuetze T."/>
            <person name="Sepcic K."/>
            <person name="Shelest E."/>
            <person name="Sherlock G."/>
            <person name="Sophianopoulou V."/>
            <person name="Squina F.M."/>
            <person name="Sun H."/>
            <person name="Susca A."/>
            <person name="Todd R.B."/>
            <person name="Tsang A."/>
            <person name="Unkles S.E."/>
            <person name="van de Wiele N."/>
            <person name="van Rossen-Uffink D."/>
            <person name="Oliveira J.V."/>
            <person name="Vesth T.C."/>
            <person name="Visser J."/>
            <person name="Yu J.-H."/>
            <person name="Zhou M."/>
            <person name="Andersen M.R."/>
            <person name="Archer D.B."/>
            <person name="Baker S.E."/>
            <person name="Benoit I."/>
            <person name="Brakhage A.A."/>
            <person name="Braus G.H."/>
            <person name="Fischer R."/>
            <person name="Frisvad J.C."/>
            <person name="Goldman G.H."/>
            <person name="Houbraken J."/>
            <person name="Oakley B."/>
            <person name="Pocsi I."/>
            <person name="Scazzocchio C."/>
            <person name="Seiboth B."/>
            <person name="vanKuyk P.A."/>
            <person name="Wortman J."/>
            <person name="Dyer P.S."/>
            <person name="Grigoriev I.V."/>
        </authorList>
    </citation>
    <scope>NUCLEOTIDE SEQUENCE [LARGE SCALE GENOMIC DNA]</scope>
    <source>
        <strain evidence="3">CBS 506.65</strain>
    </source>
</reference>
<organism evidence="2 3">
    <name type="scientific">Penicilliopsis zonata CBS 506.65</name>
    <dbReference type="NCBI Taxonomy" id="1073090"/>
    <lineage>
        <taxon>Eukaryota</taxon>
        <taxon>Fungi</taxon>
        <taxon>Dikarya</taxon>
        <taxon>Ascomycota</taxon>
        <taxon>Pezizomycotina</taxon>
        <taxon>Eurotiomycetes</taxon>
        <taxon>Eurotiomycetidae</taxon>
        <taxon>Eurotiales</taxon>
        <taxon>Aspergillaceae</taxon>
        <taxon>Penicilliopsis</taxon>
    </lineage>
</organism>
<keyword evidence="3" id="KW-1185">Reference proteome</keyword>
<dbReference type="InterPro" id="IPR015797">
    <property type="entry name" value="NUDIX_hydrolase-like_dom_sf"/>
</dbReference>
<dbReference type="VEuPathDB" id="FungiDB:ASPZODRAFT_15458"/>
<dbReference type="AlphaFoldDB" id="A0A1L9SLP4"/>
<evidence type="ECO:0000313" key="2">
    <source>
        <dbReference type="EMBL" id="OJJ48011.1"/>
    </source>
</evidence>
<dbReference type="STRING" id="1073090.A0A1L9SLP4"/>
<proteinExistence type="predicted"/>
<dbReference type="Gene3D" id="3.90.79.10">
    <property type="entry name" value="Nucleoside Triphosphate Pyrophosphohydrolase"/>
    <property type="match status" value="1"/>
</dbReference>
<evidence type="ECO:0000313" key="3">
    <source>
        <dbReference type="Proteomes" id="UP000184188"/>
    </source>
</evidence>
<dbReference type="GO" id="GO:0044715">
    <property type="term" value="F:8-oxo-dGDP phosphatase activity"/>
    <property type="evidence" value="ECO:0007669"/>
    <property type="project" value="TreeGrafter"/>
</dbReference>
<gene>
    <name evidence="2" type="ORF">ASPZODRAFT_15458</name>
</gene>
<dbReference type="FunFam" id="3.90.79.10:FF:000019">
    <property type="entry name" value="Thiamin pyrophosphokinase, putative"/>
    <property type="match status" value="1"/>
</dbReference>
<dbReference type="Pfam" id="PF00293">
    <property type="entry name" value="NUDIX"/>
    <property type="match status" value="1"/>
</dbReference>
<feature type="domain" description="Nudix hydrolase" evidence="1">
    <location>
        <begin position="134"/>
        <end position="289"/>
    </location>
</feature>
<evidence type="ECO:0000259" key="1">
    <source>
        <dbReference type="PROSITE" id="PS51462"/>
    </source>
</evidence>
<protein>
    <recommendedName>
        <fullName evidence="1">Nudix hydrolase domain-containing protein</fullName>
    </recommendedName>
</protein>
<accession>A0A1L9SLP4</accession>
<dbReference type="RefSeq" id="XP_022582521.1">
    <property type="nucleotide sequence ID" value="XM_022726104.1"/>
</dbReference>
<dbReference type="Proteomes" id="UP000184188">
    <property type="component" value="Unassembled WGS sequence"/>
</dbReference>
<dbReference type="PANTHER" id="PTHR13622">
    <property type="entry name" value="THIAMIN PYROPHOSPHOKINASE"/>
    <property type="match status" value="1"/>
</dbReference>
<dbReference type="EMBL" id="KV878340">
    <property type="protein sequence ID" value="OJJ48011.1"/>
    <property type="molecule type" value="Genomic_DNA"/>
</dbReference>
<dbReference type="OrthoDB" id="10261522at2759"/>
<sequence>MKTFLDVVKDCDNFPYPDPGNSHAYEEQLSTLWTFHLPDDIRPHGFLLDWVVQSMPWTEDFQLNSSQRQVHLLRRRDAANWQELCSQSIDQVLDLAREQNIFPSLGQKRDERFSVIGAKFPVSIERSAISLFGIVGCGVHLTVYTRAPPTESEPEPRIKLWIPQRNFNKSTYPGMLDNTVAGGVAEGEIPFDCLVREASEEAALSESLIRTKARSAGTVTWFNISDERAGGIPGLMNPGLLYVYDMEVGSDVVFTPVDDDIHEFHLMDVNQAKQAMLDGRFKPASANVLLDFLIRHDLITADEEEDYAEIVSRLHRKLPF</sequence>
<dbReference type="PROSITE" id="PS51462">
    <property type="entry name" value="NUDIX"/>
    <property type="match status" value="1"/>
</dbReference>
<dbReference type="CDD" id="cd03676">
    <property type="entry name" value="NUDIX_Tnr3_like"/>
    <property type="match status" value="1"/>
</dbReference>
<dbReference type="GeneID" id="34612568"/>